<protein>
    <submittedName>
        <fullName evidence="2">Uncharacterized protein</fullName>
    </submittedName>
</protein>
<keyword evidence="3" id="KW-1185">Reference proteome</keyword>
<keyword evidence="1" id="KW-1133">Transmembrane helix</keyword>
<comment type="caution">
    <text evidence="2">The sequence shown here is derived from an EMBL/GenBank/DDBJ whole genome shotgun (WGS) entry which is preliminary data.</text>
</comment>
<evidence type="ECO:0000256" key="1">
    <source>
        <dbReference type="SAM" id="Phobius"/>
    </source>
</evidence>
<feature type="transmembrane region" description="Helical" evidence="1">
    <location>
        <begin position="90"/>
        <end position="107"/>
    </location>
</feature>
<feature type="transmembrane region" description="Helical" evidence="1">
    <location>
        <begin position="63"/>
        <end position="83"/>
    </location>
</feature>
<reference evidence="2 3" key="1">
    <citation type="journal article" date="2022" name="Environ. Microbiol. Rep.">
        <title>Eco-phylogenetic analyses reveal divergent evolution of vitamin B12 metabolism in the marine bacterial family 'Psychromonadaceae'.</title>
        <authorList>
            <person name="Jin X."/>
            <person name="Yang Y."/>
            <person name="Cao H."/>
            <person name="Gao B."/>
            <person name="Zhao Z."/>
        </authorList>
    </citation>
    <scope>NUCLEOTIDE SEQUENCE [LARGE SCALE GENOMIC DNA]</scope>
    <source>
        <strain evidence="2 3">MKS20</strain>
    </source>
</reference>
<evidence type="ECO:0000313" key="2">
    <source>
        <dbReference type="EMBL" id="MCE2593865.1"/>
    </source>
</evidence>
<sequence length="172" mass="19464">MKKYHVPGAETKPINKAKLLILLALVPYCLWLAFAYRYHFIDGVNLAFHEAGHLFFIPFGDTLHLLGGTFLQLLVPALCAAHFYRLKQRFSAALCGIWLAESMMYMAEYMGDANARVLPLVGGGRHDWYALFGSVGWLSKAEKIAAFSHFLAIILLLVCWIWAFKLVRQGEE</sequence>
<name>A0ABS8W6G1_9GAMM</name>
<keyword evidence="1" id="KW-0812">Transmembrane</keyword>
<feature type="transmembrane region" description="Helical" evidence="1">
    <location>
        <begin position="144"/>
        <end position="164"/>
    </location>
</feature>
<proteinExistence type="predicted"/>
<dbReference type="RefSeq" id="WP_233051457.1">
    <property type="nucleotide sequence ID" value="NZ_JAIMJA010000003.1"/>
</dbReference>
<dbReference type="EMBL" id="JAIMJA010000003">
    <property type="protein sequence ID" value="MCE2593865.1"/>
    <property type="molecule type" value="Genomic_DNA"/>
</dbReference>
<gene>
    <name evidence="2" type="ORF">K6Y31_03445</name>
</gene>
<accession>A0ABS8W6G1</accession>
<evidence type="ECO:0000313" key="3">
    <source>
        <dbReference type="Proteomes" id="UP001201273"/>
    </source>
</evidence>
<dbReference type="Proteomes" id="UP001201273">
    <property type="component" value="Unassembled WGS sequence"/>
</dbReference>
<keyword evidence="1" id="KW-0472">Membrane</keyword>
<organism evidence="2 3">
    <name type="scientific">Motilimonas cestriensis</name>
    <dbReference type="NCBI Taxonomy" id="2742685"/>
    <lineage>
        <taxon>Bacteria</taxon>
        <taxon>Pseudomonadati</taxon>
        <taxon>Pseudomonadota</taxon>
        <taxon>Gammaproteobacteria</taxon>
        <taxon>Alteromonadales</taxon>
        <taxon>Alteromonadales genera incertae sedis</taxon>
        <taxon>Motilimonas</taxon>
    </lineage>
</organism>